<accession>A0ABC9N8J1</accession>
<feature type="transmembrane region" description="Helical" evidence="1">
    <location>
        <begin position="20"/>
        <end position="43"/>
    </location>
</feature>
<evidence type="ECO:0000256" key="1">
    <source>
        <dbReference type="SAM" id="Phobius"/>
    </source>
</evidence>
<dbReference type="SUPFAM" id="SSF53098">
    <property type="entry name" value="Ribonuclease H-like"/>
    <property type="match status" value="1"/>
</dbReference>
<dbReference type="Gene3D" id="3.30.420.10">
    <property type="entry name" value="Ribonuclease H-like superfamily/Ribonuclease H"/>
    <property type="match status" value="1"/>
</dbReference>
<dbReference type="InterPro" id="IPR001584">
    <property type="entry name" value="Integrase_cat-core"/>
</dbReference>
<sequence>MLDAVRDIRIEDPGIGCYKLWIMLTVLFGAGFMPGRDSFYALLRQHRLMLPARKTRHTTNSNHRYHKWKNLIKGVTLTSANHLWVSDITYIPLTNGEVCYLHLITDAYSHKIQGWVLTDTLWVSATINALQQAIEQAVEMKGSEIL</sequence>
<reference evidence="3" key="1">
    <citation type="submission" date="2007-06" db="EMBL/GenBank/DDBJ databases">
        <authorList>
            <person name="Fulton L."/>
            <person name="Clifton S."/>
            <person name="Fulton B."/>
            <person name="Xu J."/>
            <person name="Minx P."/>
            <person name="Pepin K.H."/>
            <person name="Johnson M."/>
            <person name="Thiruvilangam P."/>
            <person name="Bhonagiri V."/>
            <person name="Nash W.E."/>
            <person name="Mardis E.R."/>
            <person name="Wilson R.K."/>
        </authorList>
    </citation>
    <scope>NUCLEOTIDE SEQUENCE [LARGE SCALE GENOMIC DNA]</scope>
    <source>
        <strain evidence="3">ATCC 8492</strain>
    </source>
</reference>
<dbReference type="InterPro" id="IPR012337">
    <property type="entry name" value="RNaseH-like_sf"/>
</dbReference>
<keyword evidence="1" id="KW-1133">Transmembrane helix</keyword>
<dbReference type="InterPro" id="IPR050900">
    <property type="entry name" value="Transposase_IS3/IS150/IS904"/>
</dbReference>
<dbReference type="Proteomes" id="UP000004110">
    <property type="component" value="Unassembled WGS sequence"/>
</dbReference>
<dbReference type="GeneID" id="99749658"/>
<evidence type="ECO:0000313" key="4">
    <source>
        <dbReference type="Proteomes" id="UP000004110"/>
    </source>
</evidence>
<keyword evidence="1" id="KW-0472">Membrane</keyword>
<dbReference type="PANTHER" id="PTHR46889">
    <property type="entry name" value="TRANSPOSASE INSF FOR INSERTION SEQUENCE IS3B-RELATED"/>
    <property type="match status" value="1"/>
</dbReference>
<protein>
    <recommendedName>
        <fullName evidence="2">Integrase catalytic domain-containing protein</fullName>
    </recommendedName>
</protein>
<keyword evidence="4" id="KW-1185">Reference proteome</keyword>
<dbReference type="PANTHER" id="PTHR46889:SF5">
    <property type="entry name" value="INTEGRASE PROTEIN"/>
    <property type="match status" value="1"/>
</dbReference>
<evidence type="ECO:0000313" key="3">
    <source>
        <dbReference type="EMBL" id="EDO53034.1"/>
    </source>
</evidence>
<proteinExistence type="predicted"/>
<comment type="caution">
    <text evidence="3">The sequence shown here is derived from an EMBL/GenBank/DDBJ whole genome shotgun (WGS) entry which is preliminary data.</text>
</comment>
<dbReference type="AlphaFoldDB" id="A0ABC9N8J1"/>
<reference evidence="3" key="2">
    <citation type="submission" date="2013-11" db="EMBL/GenBank/DDBJ databases">
        <title>Draft genome sequence of Bacteroides uniformis (ATCC 8492).</title>
        <authorList>
            <person name="Sudarsanam P."/>
            <person name="Ley R."/>
            <person name="Guruge J."/>
            <person name="Turnbaugh P.J."/>
            <person name="Mahowald M."/>
            <person name="Liep D."/>
            <person name="Gordon J."/>
        </authorList>
    </citation>
    <scope>NUCLEOTIDE SEQUENCE</scope>
    <source>
        <strain evidence="3">ATCC 8492</strain>
    </source>
</reference>
<evidence type="ECO:0000259" key="2">
    <source>
        <dbReference type="Pfam" id="PF00665"/>
    </source>
</evidence>
<dbReference type="RefSeq" id="WP_005829613.1">
    <property type="nucleotide sequence ID" value="NZ_DS362247.1"/>
</dbReference>
<name>A0ABC9N8J1_BACUC</name>
<dbReference type="Pfam" id="PF00665">
    <property type="entry name" value="rve"/>
    <property type="match status" value="1"/>
</dbReference>
<feature type="domain" description="Integrase catalytic" evidence="2">
    <location>
        <begin position="79"/>
        <end position="141"/>
    </location>
</feature>
<gene>
    <name evidence="3" type="ORF">BACUNI_03049</name>
</gene>
<keyword evidence="1" id="KW-0812">Transmembrane</keyword>
<organism evidence="3 4">
    <name type="scientific">Bacteroides uniformis (strain ATCC 8492 / DSM 6597 / CCUG 4942 / CIP 103695 / JCM 5828 / KCTC 5204 / NCTC 13054 / VPI 0061)</name>
    <dbReference type="NCBI Taxonomy" id="411479"/>
    <lineage>
        <taxon>Bacteria</taxon>
        <taxon>Pseudomonadati</taxon>
        <taxon>Bacteroidota</taxon>
        <taxon>Bacteroidia</taxon>
        <taxon>Bacteroidales</taxon>
        <taxon>Bacteroidaceae</taxon>
        <taxon>Bacteroides</taxon>
    </lineage>
</organism>
<dbReference type="EMBL" id="AAYH02000046">
    <property type="protein sequence ID" value="EDO53034.1"/>
    <property type="molecule type" value="Genomic_DNA"/>
</dbReference>
<dbReference type="InterPro" id="IPR036397">
    <property type="entry name" value="RNaseH_sf"/>
</dbReference>